<evidence type="ECO:0000313" key="2">
    <source>
        <dbReference type="EMBL" id="CAL1299491.1"/>
    </source>
</evidence>
<feature type="transmembrane region" description="Helical" evidence="1">
    <location>
        <begin position="45"/>
        <end position="67"/>
    </location>
</feature>
<accession>A0AAV2BT64</accession>
<keyword evidence="1" id="KW-0812">Transmembrane</keyword>
<keyword evidence="1" id="KW-1133">Transmembrane helix</keyword>
<dbReference type="EMBL" id="CAXIEN010000503">
    <property type="protein sequence ID" value="CAL1299491.1"/>
    <property type="molecule type" value="Genomic_DNA"/>
</dbReference>
<dbReference type="Proteomes" id="UP001497382">
    <property type="component" value="Unassembled WGS sequence"/>
</dbReference>
<protein>
    <recommendedName>
        <fullName evidence="4">Transmembrane protein</fullName>
    </recommendedName>
</protein>
<dbReference type="AlphaFoldDB" id="A0AAV2BT64"/>
<evidence type="ECO:0000256" key="1">
    <source>
        <dbReference type="SAM" id="Phobius"/>
    </source>
</evidence>
<sequence>MDVEYKYRCLDRWKVFSRSQANEKQLNLLKNGKIHATFLELFHKLLHFVASLAILAVVLGVCSAASFGGVKDLAGNYYDFSTGQYSSALTGKVYDTAPIAYVPPVAPATIPASYVAPAPVYSPFYGPAAYVAPFWKK</sequence>
<keyword evidence="3" id="KW-1185">Reference proteome</keyword>
<organism evidence="2 3">
    <name type="scientific">Larinioides sclopetarius</name>
    <dbReference type="NCBI Taxonomy" id="280406"/>
    <lineage>
        <taxon>Eukaryota</taxon>
        <taxon>Metazoa</taxon>
        <taxon>Ecdysozoa</taxon>
        <taxon>Arthropoda</taxon>
        <taxon>Chelicerata</taxon>
        <taxon>Arachnida</taxon>
        <taxon>Araneae</taxon>
        <taxon>Araneomorphae</taxon>
        <taxon>Entelegynae</taxon>
        <taxon>Araneoidea</taxon>
        <taxon>Araneidae</taxon>
        <taxon>Larinioides</taxon>
    </lineage>
</organism>
<keyword evidence="1" id="KW-0472">Membrane</keyword>
<reference evidence="2 3" key="1">
    <citation type="submission" date="2024-04" db="EMBL/GenBank/DDBJ databases">
        <authorList>
            <person name="Rising A."/>
            <person name="Reimegard J."/>
            <person name="Sonavane S."/>
            <person name="Akerstrom W."/>
            <person name="Nylinder S."/>
            <person name="Hedman E."/>
            <person name="Kallberg Y."/>
        </authorList>
    </citation>
    <scope>NUCLEOTIDE SEQUENCE [LARGE SCALE GENOMIC DNA]</scope>
</reference>
<gene>
    <name evidence="2" type="ORF">LARSCL_LOCUS21388</name>
</gene>
<evidence type="ECO:0000313" key="3">
    <source>
        <dbReference type="Proteomes" id="UP001497382"/>
    </source>
</evidence>
<evidence type="ECO:0008006" key="4">
    <source>
        <dbReference type="Google" id="ProtNLM"/>
    </source>
</evidence>
<name>A0AAV2BT64_9ARAC</name>
<comment type="caution">
    <text evidence="2">The sequence shown here is derived from an EMBL/GenBank/DDBJ whole genome shotgun (WGS) entry which is preliminary data.</text>
</comment>
<proteinExistence type="predicted"/>